<dbReference type="Proteomes" id="UP000239290">
    <property type="component" value="Unassembled WGS sequence"/>
</dbReference>
<name>A0A2S8IPR1_RHOOP</name>
<evidence type="ECO:0000313" key="2">
    <source>
        <dbReference type="Proteomes" id="UP000239290"/>
    </source>
</evidence>
<evidence type="ECO:0000313" key="1">
    <source>
        <dbReference type="EMBL" id="PQP16392.1"/>
    </source>
</evidence>
<dbReference type="AlphaFoldDB" id="A0A2S8IPR1"/>
<protein>
    <submittedName>
        <fullName evidence="1">Uncharacterized protein</fullName>
    </submittedName>
</protein>
<reference evidence="2" key="1">
    <citation type="submission" date="2018-02" db="EMBL/GenBank/DDBJ databases">
        <title>Draft genome sequencing of Rhodococcus opacus KU647198.</title>
        <authorList>
            <person name="Zheng B.-X."/>
        </authorList>
    </citation>
    <scope>NUCLEOTIDE SEQUENCE [LARGE SCALE GENOMIC DNA]</scope>
    <source>
        <strain evidence="2">04-OD7</strain>
    </source>
</reference>
<accession>A0A2S8IPR1</accession>
<proteinExistence type="predicted"/>
<gene>
    <name evidence="1" type="ORF">C5613_36525</name>
</gene>
<comment type="caution">
    <text evidence="1">The sequence shown here is derived from an EMBL/GenBank/DDBJ whole genome shotgun (WGS) entry which is preliminary data.</text>
</comment>
<organism evidence="1 2">
    <name type="scientific">Rhodococcus opacus</name>
    <name type="common">Nocardia opaca</name>
    <dbReference type="NCBI Taxonomy" id="37919"/>
    <lineage>
        <taxon>Bacteria</taxon>
        <taxon>Bacillati</taxon>
        <taxon>Actinomycetota</taxon>
        <taxon>Actinomycetes</taxon>
        <taxon>Mycobacteriales</taxon>
        <taxon>Nocardiaceae</taxon>
        <taxon>Rhodococcus</taxon>
    </lineage>
</organism>
<dbReference type="EMBL" id="PUIO01000064">
    <property type="protein sequence ID" value="PQP16392.1"/>
    <property type="molecule type" value="Genomic_DNA"/>
</dbReference>
<sequence>MLYVHPARQLLLLPHLWARECFCGFMGRLSDGAIGGAVRRPALELHHSDENDAGVACVGIVWWKAGWRW</sequence>